<protein>
    <submittedName>
        <fullName evidence="2">STAS domain-containing protein</fullName>
    </submittedName>
</protein>
<dbReference type="SUPFAM" id="SSF52091">
    <property type="entry name" value="SpoIIaa-like"/>
    <property type="match status" value="1"/>
</dbReference>
<feature type="domain" description="STAS" evidence="1">
    <location>
        <begin position="74"/>
        <end position="182"/>
    </location>
</feature>
<dbReference type="PROSITE" id="PS50801">
    <property type="entry name" value="STAS"/>
    <property type="match status" value="1"/>
</dbReference>
<dbReference type="AlphaFoldDB" id="A0A285GQI5"/>
<sequence length="191" mass="19505">MAVTAVTYGQGPGVQVICDGCGGRALVDGGGLHDGHVVHVAVSSIGWTGSTFARGPHHCRRCSADGRTIARAGGDISVELRPAAAILRLFGDVGAGDTAALRTTLAGAASARRAVVVDLTETRTIHPAALAVFVDACTAGEPDHNTVVLAGPSRSVRTSLRLMRPHATFPTFGTVRQAVVAVSRADHRAAA</sequence>
<evidence type="ECO:0000259" key="1">
    <source>
        <dbReference type="PROSITE" id="PS50801"/>
    </source>
</evidence>
<dbReference type="InterPro" id="IPR002645">
    <property type="entry name" value="STAS_dom"/>
</dbReference>
<dbReference type="InterPro" id="IPR036513">
    <property type="entry name" value="STAS_dom_sf"/>
</dbReference>
<reference evidence="2 3" key="1">
    <citation type="submission" date="2017-09" db="EMBL/GenBank/DDBJ databases">
        <authorList>
            <person name="Ehlers B."/>
            <person name="Leendertz F.H."/>
        </authorList>
    </citation>
    <scope>NUCLEOTIDE SEQUENCE [LARGE SCALE GENOMIC DNA]</scope>
    <source>
        <strain evidence="2 3">CGMCC 4.6857</strain>
    </source>
</reference>
<dbReference type="Proteomes" id="UP000219612">
    <property type="component" value="Unassembled WGS sequence"/>
</dbReference>
<dbReference type="Gene3D" id="3.30.750.24">
    <property type="entry name" value="STAS domain"/>
    <property type="match status" value="1"/>
</dbReference>
<gene>
    <name evidence="2" type="ORF">SAMN05421748_102350</name>
</gene>
<organism evidence="2 3">
    <name type="scientific">Paractinoplanes atraurantiacus</name>
    <dbReference type="NCBI Taxonomy" id="1036182"/>
    <lineage>
        <taxon>Bacteria</taxon>
        <taxon>Bacillati</taxon>
        <taxon>Actinomycetota</taxon>
        <taxon>Actinomycetes</taxon>
        <taxon>Micromonosporales</taxon>
        <taxon>Micromonosporaceae</taxon>
        <taxon>Paractinoplanes</taxon>
    </lineage>
</organism>
<dbReference type="CDD" id="cd07043">
    <property type="entry name" value="STAS_anti-anti-sigma_factors"/>
    <property type="match status" value="1"/>
</dbReference>
<accession>A0A285GQI5</accession>
<evidence type="ECO:0000313" key="2">
    <source>
        <dbReference type="EMBL" id="SNY25494.1"/>
    </source>
</evidence>
<dbReference type="EMBL" id="OBDY01000002">
    <property type="protein sequence ID" value="SNY25494.1"/>
    <property type="molecule type" value="Genomic_DNA"/>
</dbReference>
<evidence type="ECO:0000313" key="3">
    <source>
        <dbReference type="Proteomes" id="UP000219612"/>
    </source>
</evidence>
<proteinExistence type="predicted"/>
<keyword evidence="3" id="KW-1185">Reference proteome</keyword>
<dbReference type="Pfam" id="PF13466">
    <property type="entry name" value="STAS_2"/>
    <property type="match status" value="1"/>
</dbReference>
<dbReference type="RefSeq" id="WP_179855079.1">
    <property type="nucleotide sequence ID" value="NZ_OBDY01000002.1"/>
</dbReference>
<name>A0A285GQI5_9ACTN</name>
<dbReference type="InterPro" id="IPR058548">
    <property type="entry name" value="MlaB-like_STAS"/>
</dbReference>